<keyword evidence="4" id="KW-1185">Reference proteome</keyword>
<keyword evidence="1" id="KW-0067">ATP-binding</keyword>
<dbReference type="InterPro" id="IPR003959">
    <property type="entry name" value="ATPase_AAA_core"/>
</dbReference>
<dbReference type="AlphaFoldDB" id="A0A0C9UQT9"/>
<feature type="domain" description="ATPase AAA-type core" evidence="2">
    <location>
        <begin position="215"/>
        <end position="331"/>
    </location>
</feature>
<dbReference type="PANTHER" id="PTHR23077:SF132">
    <property type="entry name" value="ATP-DEPENDENT ZN PROTEASE"/>
    <property type="match status" value="1"/>
</dbReference>
<protein>
    <recommendedName>
        <fullName evidence="2">ATPase AAA-type core domain-containing protein</fullName>
    </recommendedName>
</protein>
<dbReference type="InterPro" id="IPR027417">
    <property type="entry name" value="P-loop_NTPase"/>
</dbReference>
<name>A0A0C9UQT9_SPHS4</name>
<dbReference type="Pfam" id="PF00004">
    <property type="entry name" value="AAA"/>
    <property type="match status" value="1"/>
</dbReference>
<dbReference type="PANTHER" id="PTHR23077">
    <property type="entry name" value="AAA-FAMILY ATPASE"/>
    <property type="match status" value="1"/>
</dbReference>
<dbReference type="Proteomes" id="UP000054279">
    <property type="component" value="Unassembled WGS sequence"/>
</dbReference>
<evidence type="ECO:0000313" key="3">
    <source>
        <dbReference type="EMBL" id="KIJ31442.1"/>
    </source>
</evidence>
<gene>
    <name evidence="3" type="ORF">M422DRAFT_36210</name>
</gene>
<dbReference type="GO" id="GO:0005524">
    <property type="term" value="F:ATP binding"/>
    <property type="evidence" value="ECO:0007669"/>
    <property type="project" value="UniProtKB-KW"/>
</dbReference>
<dbReference type="OrthoDB" id="2115716at2759"/>
<dbReference type="Gene3D" id="3.40.50.300">
    <property type="entry name" value="P-loop containing nucleotide triphosphate hydrolases"/>
    <property type="match status" value="1"/>
</dbReference>
<evidence type="ECO:0000259" key="2">
    <source>
        <dbReference type="Pfam" id="PF00004"/>
    </source>
</evidence>
<dbReference type="EMBL" id="KN837242">
    <property type="protein sequence ID" value="KIJ31442.1"/>
    <property type="molecule type" value="Genomic_DNA"/>
</dbReference>
<proteinExistence type="inferred from homology"/>
<accession>A0A0C9UQT9</accession>
<dbReference type="SUPFAM" id="SSF52540">
    <property type="entry name" value="P-loop containing nucleoside triphosphate hydrolases"/>
    <property type="match status" value="1"/>
</dbReference>
<dbReference type="GO" id="GO:1990275">
    <property type="term" value="F:preribosome binding"/>
    <property type="evidence" value="ECO:0007669"/>
    <property type="project" value="TreeGrafter"/>
</dbReference>
<dbReference type="Gene3D" id="1.10.8.60">
    <property type="match status" value="1"/>
</dbReference>
<organism evidence="3 4">
    <name type="scientific">Sphaerobolus stellatus (strain SS14)</name>
    <dbReference type="NCBI Taxonomy" id="990650"/>
    <lineage>
        <taxon>Eukaryota</taxon>
        <taxon>Fungi</taxon>
        <taxon>Dikarya</taxon>
        <taxon>Basidiomycota</taxon>
        <taxon>Agaricomycotina</taxon>
        <taxon>Agaricomycetes</taxon>
        <taxon>Phallomycetidae</taxon>
        <taxon>Geastrales</taxon>
        <taxon>Sphaerobolaceae</taxon>
        <taxon>Sphaerobolus</taxon>
    </lineage>
</organism>
<sequence>MSGTAQKFDTFKDYLPSHFNASDKHSTYILAGKIKALYPEHQHMIVLDNAFPLSSYLITQEISYKVNDEFLIHSFNQALNKIVPSVQIGVVQFTWKEVDFILYKVVCPDYRMGSITMNVLIFPGEGQTREEKEKIGEELLTTAYKWNLDVVEEIWIFADGCWKKDKKLWDAIQLSTWDDLVLDPEFSSGLKRDTETFFSSKDIYESLGITWKRGLLLLGPPGNGKTESIKVLLKESGIPSLYVRSFITQQGAEAGIRSIFQFARLQAPCILVLEDLDSMVTPKIRAFFLNELDGLEKNEGILTIATSNHPERIDDAILNRPSRFDVKYTFSMPTQELRKKYIEKWTQKTKGLQGADFSDAFMTELAEKTDGFSFAFMKELFVSFLLRIAHDKATGKVEVNVNVEDTMRSQVKQLMTQIMTGGNNPGISSGGDQDDSTGVMYRRATIARLPGGMTMGQGGSRPVGDW</sequence>
<dbReference type="PROSITE" id="PS00674">
    <property type="entry name" value="AAA"/>
    <property type="match status" value="1"/>
</dbReference>
<comment type="similarity">
    <text evidence="1">Belongs to the AAA ATPase family.</text>
</comment>
<reference evidence="3 4" key="1">
    <citation type="submission" date="2014-06" db="EMBL/GenBank/DDBJ databases">
        <title>Evolutionary Origins and Diversification of the Mycorrhizal Mutualists.</title>
        <authorList>
            <consortium name="DOE Joint Genome Institute"/>
            <consortium name="Mycorrhizal Genomics Consortium"/>
            <person name="Kohler A."/>
            <person name="Kuo A."/>
            <person name="Nagy L.G."/>
            <person name="Floudas D."/>
            <person name="Copeland A."/>
            <person name="Barry K.W."/>
            <person name="Cichocki N."/>
            <person name="Veneault-Fourrey C."/>
            <person name="LaButti K."/>
            <person name="Lindquist E.A."/>
            <person name="Lipzen A."/>
            <person name="Lundell T."/>
            <person name="Morin E."/>
            <person name="Murat C."/>
            <person name="Riley R."/>
            <person name="Ohm R."/>
            <person name="Sun H."/>
            <person name="Tunlid A."/>
            <person name="Henrissat B."/>
            <person name="Grigoriev I.V."/>
            <person name="Hibbett D.S."/>
            <person name="Martin F."/>
        </authorList>
    </citation>
    <scope>NUCLEOTIDE SEQUENCE [LARGE SCALE GENOMIC DNA]</scope>
    <source>
        <strain evidence="3 4">SS14</strain>
    </source>
</reference>
<dbReference type="GO" id="GO:0003723">
    <property type="term" value="F:RNA binding"/>
    <property type="evidence" value="ECO:0007669"/>
    <property type="project" value="TreeGrafter"/>
</dbReference>
<dbReference type="InterPro" id="IPR050168">
    <property type="entry name" value="AAA_ATPase_domain"/>
</dbReference>
<keyword evidence="1" id="KW-0547">Nucleotide-binding</keyword>
<dbReference type="HOGENOM" id="CLU_025506_1_1_1"/>
<dbReference type="GO" id="GO:0016887">
    <property type="term" value="F:ATP hydrolysis activity"/>
    <property type="evidence" value="ECO:0007669"/>
    <property type="project" value="InterPro"/>
</dbReference>
<dbReference type="GO" id="GO:0042254">
    <property type="term" value="P:ribosome biogenesis"/>
    <property type="evidence" value="ECO:0007669"/>
    <property type="project" value="TreeGrafter"/>
</dbReference>
<dbReference type="CDD" id="cd19481">
    <property type="entry name" value="RecA-like_protease"/>
    <property type="match status" value="1"/>
</dbReference>
<dbReference type="InterPro" id="IPR003960">
    <property type="entry name" value="ATPase_AAA_CS"/>
</dbReference>
<evidence type="ECO:0000313" key="4">
    <source>
        <dbReference type="Proteomes" id="UP000054279"/>
    </source>
</evidence>
<evidence type="ECO:0000256" key="1">
    <source>
        <dbReference type="RuleBase" id="RU003651"/>
    </source>
</evidence>
<dbReference type="GO" id="GO:0005634">
    <property type="term" value="C:nucleus"/>
    <property type="evidence" value="ECO:0007669"/>
    <property type="project" value="TreeGrafter"/>
</dbReference>